<organism evidence="2 3">
    <name type="scientific">Paenibacillus amylolyticus</name>
    <dbReference type="NCBI Taxonomy" id="1451"/>
    <lineage>
        <taxon>Bacteria</taxon>
        <taxon>Bacillati</taxon>
        <taxon>Bacillota</taxon>
        <taxon>Bacilli</taxon>
        <taxon>Bacillales</taxon>
        <taxon>Paenibacillaceae</taxon>
        <taxon>Paenibacillus</taxon>
    </lineage>
</organism>
<gene>
    <name evidence="2" type="ORF">BK131_23320</name>
</gene>
<evidence type="ECO:0000313" key="3">
    <source>
        <dbReference type="Proteomes" id="UP000187134"/>
    </source>
</evidence>
<dbReference type="Gene3D" id="3.30.457.10">
    <property type="entry name" value="Copper amine oxidase-like, N-terminal domain"/>
    <property type="match status" value="1"/>
</dbReference>
<dbReference type="OrthoDB" id="2612926at2"/>
<protein>
    <recommendedName>
        <fullName evidence="1">Copper amine oxidase-like N-terminal domain-containing protein</fullName>
    </recommendedName>
</protein>
<comment type="caution">
    <text evidence="2">The sequence shown here is derived from an EMBL/GenBank/DDBJ whole genome shotgun (WGS) entry which is preliminary data.</text>
</comment>
<name>A0A1R1BM18_PAEAM</name>
<dbReference type="RefSeq" id="WP_076333441.1">
    <property type="nucleotide sequence ID" value="NZ_MRTJ01000012.1"/>
</dbReference>
<dbReference type="Pfam" id="PF07833">
    <property type="entry name" value="Cu_amine_oxidN1"/>
    <property type="match status" value="1"/>
</dbReference>
<evidence type="ECO:0000313" key="2">
    <source>
        <dbReference type="EMBL" id="OMF10930.1"/>
    </source>
</evidence>
<dbReference type="EMBL" id="MRTJ01000012">
    <property type="protein sequence ID" value="OMF10930.1"/>
    <property type="molecule type" value="Genomic_DNA"/>
</dbReference>
<dbReference type="InterPro" id="IPR036582">
    <property type="entry name" value="Mao_N_sf"/>
</dbReference>
<feature type="domain" description="Copper amine oxidase-like N-terminal" evidence="1">
    <location>
        <begin position="37"/>
        <end position="139"/>
    </location>
</feature>
<sequence length="324" mass="36085">MRKLVIYCFTFVLVITMLGLPAVQEKAEAATAIPILVNGEKVKFEVDPIQTAGTTLVQFTPIFQKLDLLYQWNNATKTVTAMKEGLTIELTLGKKQAIVNGSLITLQVAPRLVKGKMFVPLRLVSEATGANITIKKNTIYIATSNSNATPDQTLETKTPSKNTSSARKAIADAILNDLAKNKSQLIYDGIVYENEYLVEISYDNSLEITMLYDIESIDHIYDAEYNDQQASIYMTVPISDYLHEKYEFTNIHIHQAFRGVYDSDPSGDGNDNLHEPSYVKYLNGKYVVTAVVTSSLFEYTTNKVTLIFNTFSGYPSTIAVITIP</sequence>
<proteinExistence type="predicted"/>
<dbReference type="InterPro" id="IPR012854">
    <property type="entry name" value="Cu_amine_oxidase-like_N"/>
</dbReference>
<dbReference type="Proteomes" id="UP000187134">
    <property type="component" value="Unassembled WGS sequence"/>
</dbReference>
<evidence type="ECO:0000259" key="1">
    <source>
        <dbReference type="Pfam" id="PF07833"/>
    </source>
</evidence>
<dbReference type="AlphaFoldDB" id="A0A1R1BM18"/>
<dbReference type="SUPFAM" id="SSF55383">
    <property type="entry name" value="Copper amine oxidase, domain N"/>
    <property type="match status" value="1"/>
</dbReference>
<accession>A0A1R1BM18</accession>
<reference evidence="2 3" key="1">
    <citation type="submission" date="2016-11" db="EMBL/GenBank/DDBJ databases">
        <title>Paenibacillus species isolates.</title>
        <authorList>
            <person name="Beno S.M."/>
        </authorList>
    </citation>
    <scope>NUCLEOTIDE SEQUENCE [LARGE SCALE GENOMIC DNA]</scope>
    <source>
        <strain evidence="2 3">FSL H8-0246</strain>
    </source>
</reference>